<evidence type="ECO:0000313" key="2">
    <source>
        <dbReference type="Proteomes" id="UP000321287"/>
    </source>
</evidence>
<keyword evidence="2" id="KW-1185">Reference proteome</keyword>
<organism evidence="1 2">
    <name type="scientific">Asaia bogorensis NBRC 16594</name>
    <dbReference type="NCBI Taxonomy" id="1231624"/>
    <lineage>
        <taxon>Bacteria</taxon>
        <taxon>Pseudomonadati</taxon>
        <taxon>Pseudomonadota</taxon>
        <taxon>Alphaproteobacteria</taxon>
        <taxon>Acetobacterales</taxon>
        <taxon>Acetobacteraceae</taxon>
        <taxon>Asaia</taxon>
    </lineage>
</organism>
<name>A0AAN4U3Y2_9PROT</name>
<evidence type="ECO:0000313" key="1">
    <source>
        <dbReference type="EMBL" id="GEL54882.1"/>
    </source>
</evidence>
<comment type="caution">
    <text evidence="1">The sequence shown here is derived from an EMBL/GenBank/DDBJ whole genome shotgun (WGS) entry which is preliminary data.</text>
</comment>
<dbReference type="Proteomes" id="UP000321287">
    <property type="component" value="Unassembled WGS sequence"/>
</dbReference>
<sequence length="96" mass="10616">MMVNPYHTTFTQEEVWMSHDSCGCQGKLGFVSRARAEDAARSMRKRGKGAFGAYECDWCGFFHVGARMAGALAYSRALYGRPSPRCVQIQSGGLDQ</sequence>
<reference evidence="1 2" key="1">
    <citation type="submission" date="2019-07" db="EMBL/GenBank/DDBJ databases">
        <title>Whole genome shotgun sequence of Asaia bogorensis NBRC 16594.</title>
        <authorList>
            <person name="Hosoyama A."/>
            <person name="Uohara A."/>
            <person name="Ohji S."/>
            <person name="Ichikawa N."/>
        </authorList>
    </citation>
    <scope>NUCLEOTIDE SEQUENCE [LARGE SCALE GENOMIC DNA]</scope>
    <source>
        <strain evidence="1 2">NBRC 16594</strain>
    </source>
</reference>
<proteinExistence type="predicted"/>
<gene>
    <name evidence="1" type="ORF">ABO01nite_28890</name>
</gene>
<dbReference type="EMBL" id="BJVS01000010">
    <property type="protein sequence ID" value="GEL54882.1"/>
    <property type="molecule type" value="Genomic_DNA"/>
</dbReference>
<protein>
    <submittedName>
        <fullName evidence="1">Uncharacterized protein</fullName>
    </submittedName>
</protein>
<accession>A0AAN4U3Y2</accession>
<dbReference type="AlphaFoldDB" id="A0AAN4U3Y2"/>